<evidence type="ECO:0000313" key="9">
    <source>
        <dbReference type="EMBL" id="OGE79003.1"/>
    </source>
</evidence>
<dbReference type="Pfam" id="PF03772">
    <property type="entry name" value="Competence"/>
    <property type="match status" value="1"/>
</dbReference>
<feature type="domain" description="ComEC/Rec2-related protein" evidence="7">
    <location>
        <begin position="237"/>
        <end position="494"/>
    </location>
</feature>
<comment type="caution">
    <text evidence="9">The sequence shown here is derived from an EMBL/GenBank/DDBJ whole genome shotgun (WGS) entry which is preliminary data.</text>
</comment>
<keyword evidence="3 6" id="KW-0812">Transmembrane</keyword>
<feature type="transmembrane region" description="Helical" evidence="6">
    <location>
        <begin position="449"/>
        <end position="469"/>
    </location>
</feature>
<feature type="transmembrane region" description="Helical" evidence="6">
    <location>
        <begin position="420"/>
        <end position="443"/>
    </location>
</feature>
<dbReference type="GO" id="GO:0005886">
    <property type="term" value="C:plasma membrane"/>
    <property type="evidence" value="ECO:0007669"/>
    <property type="project" value="UniProtKB-SubCell"/>
</dbReference>
<evidence type="ECO:0000259" key="8">
    <source>
        <dbReference type="Pfam" id="PF13567"/>
    </source>
</evidence>
<evidence type="ECO:0000256" key="1">
    <source>
        <dbReference type="ARBA" id="ARBA00004651"/>
    </source>
</evidence>
<organism evidence="9 10">
    <name type="scientific">Candidatus Doudnabacteria bacterium RIFCSPHIGHO2_01_FULL_46_14</name>
    <dbReference type="NCBI Taxonomy" id="1817824"/>
    <lineage>
        <taxon>Bacteria</taxon>
        <taxon>Candidatus Doudnaibacteriota</taxon>
    </lineage>
</organism>
<feature type="transmembrane region" description="Helical" evidence="6">
    <location>
        <begin position="29"/>
        <end position="46"/>
    </location>
</feature>
<sequence length="517" mass="58064">MKFEKSKIFLFFCLSFVAGVGAGRYVNYYIMAIAAMFFLILITIWWSDKRFVLAGFLGLVALFGAVRYQASFPDQENFIGKYYGQEVELEGIIVKEPDVRSDKVNLTVKVTSPSPPSLRARLRRTLQGRGVEEKEGKERELTGNILLNVGKYPEYQYGDRLKFSGKVEEPFVSEEFSYKDYLSRYDTYAVMRFPKIEKIGEDQGNKMKAALLSIKHRFQGVLSQILPEPHNALAQGLILGVKHRIPEDLKNAMIAVGVSHIIVISGYNMSIITQNILKTRQYVGRRSALVLSFLLVLAFVVITGADASVVRAAVMAMLAVAALNVGRIYVSLNALIFVAALMVLENPKILGFDLGFQLSFMATAGLIYLGSWFENKLQWVPNILEFRKNLASTMAAQIFALPLLIFYFERLSIVSIVVNVLILWTVPYAMFLALTAGVLGMIYVPVAKILAVVLWGILAFQIWVVEFFARIPFAQVALGVPVAGIFVYYAVLFWRLRKFPARNLLIFTSDVSQKAKI</sequence>
<feature type="transmembrane region" description="Helical" evidence="6">
    <location>
        <begin position="350"/>
        <end position="370"/>
    </location>
</feature>
<dbReference type="NCBIfam" id="TIGR00360">
    <property type="entry name" value="ComEC_N-term"/>
    <property type="match status" value="1"/>
</dbReference>
<feature type="transmembrane region" description="Helical" evidence="6">
    <location>
        <begin position="289"/>
        <end position="310"/>
    </location>
</feature>
<evidence type="ECO:0000256" key="6">
    <source>
        <dbReference type="SAM" id="Phobius"/>
    </source>
</evidence>
<name>A0A1F5NN59_9BACT</name>
<dbReference type="InterPro" id="IPR052159">
    <property type="entry name" value="Competence_DNA_uptake"/>
</dbReference>
<accession>A0A1F5NN59</accession>
<protein>
    <recommendedName>
        <fullName evidence="11">ComEC/Rec2-related protein domain-containing protein</fullName>
    </recommendedName>
</protein>
<keyword evidence="5 6" id="KW-0472">Membrane</keyword>
<comment type="subcellular location">
    <subcellularLocation>
        <location evidence="1">Cell membrane</location>
        <topology evidence="1">Multi-pass membrane protein</topology>
    </subcellularLocation>
</comment>
<evidence type="ECO:0000256" key="4">
    <source>
        <dbReference type="ARBA" id="ARBA00022989"/>
    </source>
</evidence>
<feature type="transmembrane region" description="Helical" evidence="6">
    <location>
        <begin position="390"/>
        <end position="408"/>
    </location>
</feature>
<dbReference type="InterPro" id="IPR004477">
    <property type="entry name" value="ComEC_N"/>
</dbReference>
<dbReference type="AlphaFoldDB" id="A0A1F5NN59"/>
<dbReference type="Pfam" id="PF13567">
    <property type="entry name" value="DUF4131"/>
    <property type="match status" value="1"/>
</dbReference>
<reference evidence="9 10" key="1">
    <citation type="journal article" date="2016" name="Nat. Commun.">
        <title>Thousands of microbial genomes shed light on interconnected biogeochemical processes in an aquifer system.</title>
        <authorList>
            <person name="Anantharaman K."/>
            <person name="Brown C.T."/>
            <person name="Hug L.A."/>
            <person name="Sharon I."/>
            <person name="Castelle C.J."/>
            <person name="Probst A.J."/>
            <person name="Thomas B.C."/>
            <person name="Singh A."/>
            <person name="Wilkins M.J."/>
            <person name="Karaoz U."/>
            <person name="Brodie E.L."/>
            <person name="Williams K.H."/>
            <person name="Hubbard S.S."/>
            <person name="Banfield J.F."/>
        </authorList>
    </citation>
    <scope>NUCLEOTIDE SEQUENCE [LARGE SCALE GENOMIC DNA]</scope>
</reference>
<dbReference type="STRING" id="1817824.A2751_00900"/>
<dbReference type="Proteomes" id="UP000176864">
    <property type="component" value="Unassembled WGS sequence"/>
</dbReference>
<keyword evidence="2" id="KW-1003">Cell membrane</keyword>
<gene>
    <name evidence="9" type="ORF">A2751_00900</name>
</gene>
<evidence type="ECO:0000256" key="5">
    <source>
        <dbReference type="ARBA" id="ARBA00023136"/>
    </source>
</evidence>
<evidence type="ECO:0000256" key="2">
    <source>
        <dbReference type="ARBA" id="ARBA00022475"/>
    </source>
</evidence>
<evidence type="ECO:0000256" key="3">
    <source>
        <dbReference type="ARBA" id="ARBA00022692"/>
    </source>
</evidence>
<dbReference type="EMBL" id="MFEK01000010">
    <property type="protein sequence ID" value="OGE79003.1"/>
    <property type="molecule type" value="Genomic_DNA"/>
</dbReference>
<evidence type="ECO:0000259" key="7">
    <source>
        <dbReference type="Pfam" id="PF03772"/>
    </source>
</evidence>
<feature type="transmembrane region" description="Helical" evidence="6">
    <location>
        <begin position="476"/>
        <end position="496"/>
    </location>
</feature>
<dbReference type="PANTHER" id="PTHR30619">
    <property type="entry name" value="DNA INTERNALIZATION/COMPETENCE PROTEIN COMEC/REC2"/>
    <property type="match status" value="1"/>
</dbReference>
<feature type="transmembrane region" description="Helical" evidence="6">
    <location>
        <begin position="316"/>
        <end position="343"/>
    </location>
</feature>
<dbReference type="PANTHER" id="PTHR30619:SF7">
    <property type="entry name" value="BETA-LACTAMASE DOMAIN PROTEIN"/>
    <property type="match status" value="1"/>
</dbReference>
<evidence type="ECO:0000313" key="10">
    <source>
        <dbReference type="Proteomes" id="UP000176864"/>
    </source>
</evidence>
<dbReference type="InterPro" id="IPR025405">
    <property type="entry name" value="DUF4131"/>
</dbReference>
<evidence type="ECO:0008006" key="11">
    <source>
        <dbReference type="Google" id="ProtNLM"/>
    </source>
</evidence>
<feature type="domain" description="DUF4131" evidence="8">
    <location>
        <begin position="27"/>
        <end position="198"/>
    </location>
</feature>
<proteinExistence type="predicted"/>
<feature type="transmembrane region" description="Helical" evidence="6">
    <location>
        <begin position="252"/>
        <end position="277"/>
    </location>
</feature>
<keyword evidence="4 6" id="KW-1133">Transmembrane helix</keyword>
<feature type="transmembrane region" description="Helical" evidence="6">
    <location>
        <begin position="51"/>
        <end position="70"/>
    </location>
</feature>